<dbReference type="Gene3D" id="3.30.870.10">
    <property type="entry name" value="Endonuclease Chain A"/>
    <property type="match status" value="2"/>
</dbReference>
<reference evidence="12" key="2">
    <citation type="submission" date="2023-02" db="EMBL/GenBank/DDBJ databases">
        <authorList>
            <consortium name="DOE Joint Genome Institute"/>
            <person name="Mondo S.J."/>
            <person name="Chang Y."/>
            <person name="Wang Y."/>
            <person name="Ahrendt S."/>
            <person name="Andreopoulos W."/>
            <person name="Barry K."/>
            <person name="Beard J."/>
            <person name="Benny G.L."/>
            <person name="Blankenship S."/>
            <person name="Bonito G."/>
            <person name="Cuomo C."/>
            <person name="Desiro A."/>
            <person name="Gervers K.A."/>
            <person name="Hundley H."/>
            <person name="Kuo A."/>
            <person name="LaButti K."/>
            <person name="Lang B.F."/>
            <person name="Lipzen A."/>
            <person name="O'Donnell K."/>
            <person name="Pangilinan J."/>
            <person name="Reynolds N."/>
            <person name="Sandor L."/>
            <person name="Smith M.W."/>
            <person name="Tsang A."/>
            <person name="Grigoriev I.V."/>
            <person name="Stajich J.E."/>
            <person name="Spatafora J.W."/>
        </authorList>
    </citation>
    <scope>NUCLEOTIDE SEQUENCE</scope>
    <source>
        <strain evidence="12">RSA 2281</strain>
    </source>
</reference>
<accession>A0AAD5P9M9</accession>
<dbReference type="CDD" id="cd09137">
    <property type="entry name" value="PLDc_PGS1_euk_2"/>
    <property type="match status" value="1"/>
</dbReference>
<dbReference type="CDD" id="cd09135">
    <property type="entry name" value="PLDc_PGS1_euk_1"/>
    <property type="match status" value="1"/>
</dbReference>
<keyword evidence="10" id="KW-0547">Nucleotide-binding</keyword>
<comment type="function">
    <text evidence="10">Functions in the biosynthesis of the anionic phospholipids phosphatidylglycerol and cardiolipin.</text>
</comment>
<evidence type="ECO:0000313" key="13">
    <source>
        <dbReference type="Proteomes" id="UP001209540"/>
    </source>
</evidence>
<dbReference type="PIRSF" id="PIRSF000850">
    <property type="entry name" value="Phospholipase_D_PSS"/>
    <property type="match status" value="1"/>
</dbReference>
<dbReference type="GO" id="GO:0032049">
    <property type="term" value="P:cardiolipin biosynthetic process"/>
    <property type="evidence" value="ECO:0007669"/>
    <property type="project" value="InterPro"/>
</dbReference>
<evidence type="ECO:0000256" key="3">
    <source>
        <dbReference type="ARBA" id="ARBA00022516"/>
    </source>
</evidence>
<evidence type="ECO:0000313" key="12">
    <source>
        <dbReference type="EMBL" id="KAI9249765.1"/>
    </source>
</evidence>
<dbReference type="SUPFAM" id="SSF56024">
    <property type="entry name" value="Phospholipase D/nuclease"/>
    <property type="match status" value="1"/>
</dbReference>
<keyword evidence="13" id="KW-1185">Reference proteome</keyword>
<keyword evidence="10" id="KW-0067">ATP-binding</keyword>
<dbReference type="GO" id="GO:0005524">
    <property type="term" value="F:ATP binding"/>
    <property type="evidence" value="ECO:0007669"/>
    <property type="project" value="UniProtKB-KW"/>
</dbReference>
<name>A0AAD5P9M9_9FUNG</name>
<proteinExistence type="inferred from homology"/>
<reference evidence="12" key="1">
    <citation type="journal article" date="2022" name="IScience">
        <title>Evolution of zygomycete secretomes and the origins of terrestrial fungal ecologies.</title>
        <authorList>
            <person name="Chang Y."/>
            <person name="Wang Y."/>
            <person name="Mondo S."/>
            <person name="Ahrendt S."/>
            <person name="Andreopoulos W."/>
            <person name="Barry K."/>
            <person name="Beard J."/>
            <person name="Benny G.L."/>
            <person name="Blankenship S."/>
            <person name="Bonito G."/>
            <person name="Cuomo C."/>
            <person name="Desiro A."/>
            <person name="Gervers K.A."/>
            <person name="Hundley H."/>
            <person name="Kuo A."/>
            <person name="LaButti K."/>
            <person name="Lang B.F."/>
            <person name="Lipzen A."/>
            <person name="O'Donnell K."/>
            <person name="Pangilinan J."/>
            <person name="Reynolds N."/>
            <person name="Sandor L."/>
            <person name="Smith M.E."/>
            <person name="Tsang A."/>
            <person name="Grigoriev I.V."/>
            <person name="Stajich J.E."/>
            <person name="Spatafora J.W."/>
        </authorList>
    </citation>
    <scope>NUCLEOTIDE SEQUENCE</scope>
    <source>
        <strain evidence="12">RSA 2281</strain>
    </source>
</reference>
<keyword evidence="7 10" id="KW-0594">Phospholipid biosynthesis</keyword>
<keyword evidence="10" id="KW-0496">Mitochondrion</keyword>
<dbReference type="AlphaFoldDB" id="A0AAD5P9M9"/>
<evidence type="ECO:0000256" key="6">
    <source>
        <dbReference type="ARBA" id="ARBA00023098"/>
    </source>
</evidence>
<evidence type="ECO:0000259" key="11">
    <source>
        <dbReference type="PROSITE" id="PS50035"/>
    </source>
</evidence>
<dbReference type="Proteomes" id="UP001209540">
    <property type="component" value="Unassembled WGS sequence"/>
</dbReference>
<comment type="catalytic activity">
    <reaction evidence="9 10">
        <text>a CDP-1,2-diacyl-sn-glycerol + sn-glycerol 3-phosphate = a 1,2-diacyl-sn-glycero-3-phospho-(1'-sn-glycero-3'-phosphate) + CMP + H(+)</text>
        <dbReference type="Rhea" id="RHEA:12593"/>
        <dbReference type="ChEBI" id="CHEBI:15378"/>
        <dbReference type="ChEBI" id="CHEBI:57597"/>
        <dbReference type="ChEBI" id="CHEBI:58332"/>
        <dbReference type="ChEBI" id="CHEBI:60110"/>
        <dbReference type="ChEBI" id="CHEBI:60377"/>
        <dbReference type="EC" id="2.7.8.5"/>
    </reaction>
</comment>
<gene>
    <name evidence="12" type="ORF">BDA99DRAFT_445346</name>
</gene>
<comment type="pathway">
    <text evidence="1 10">Phospholipid metabolism; phosphatidylglycerol biosynthesis; phosphatidylglycerol from CDP-diacylglycerol: step 1/2.</text>
</comment>
<evidence type="ECO:0000256" key="8">
    <source>
        <dbReference type="ARBA" id="ARBA00023264"/>
    </source>
</evidence>
<comment type="subcellular location">
    <subcellularLocation>
        <location evidence="10">Mitochondrion</location>
    </subcellularLocation>
</comment>
<dbReference type="InterPro" id="IPR025202">
    <property type="entry name" value="PLD-like_dom"/>
</dbReference>
<dbReference type="InterPro" id="IPR016270">
    <property type="entry name" value="PGS1"/>
</dbReference>
<dbReference type="Pfam" id="PF13091">
    <property type="entry name" value="PLDc_2"/>
    <property type="match status" value="1"/>
</dbReference>
<dbReference type="PANTHER" id="PTHR12586">
    <property type="entry name" value="CDP-DIACYLGLYCEROL--SERINE O-PHOSPHATIDYLTRANSFERASE"/>
    <property type="match status" value="1"/>
</dbReference>
<dbReference type="InterPro" id="IPR001736">
    <property type="entry name" value="PLipase_D/transphosphatidylase"/>
</dbReference>
<dbReference type="EC" id="2.7.8.5" evidence="10"/>
<evidence type="ECO:0000256" key="1">
    <source>
        <dbReference type="ARBA" id="ARBA00005042"/>
    </source>
</evidence>
<keyword evidence="6 10" id="KW-0443">Lipid metabolism</keyword>
<sequence length="429" mass="49752">MLSPLQKYAPTFYARGDDITPLYEPYAFYSELKTRILNAKERVFIAALYIGHAEQELVETLRQALRRSDRLKVCILIDCLRGTRVSKGKSSATLLLSLIQEFPSQVQVSLYHTPDLTGMLKKTLPQRFNEGIGLMHLKIYGFDDTVMLSGANLSQDYFTNRQDRYMIFNNNHSLTNYYHDLLNTVRSFSYQLQPGTNELIPYQLTMQQDTVDPIQETSDTVVLPVIQMGPFGIRQDEKTTLRLLEIAHENKNWTIDLTSGYFNFTDRYKSFILRTQARFRFLTAAPEANGFFNSKGVSRYLPPAYTWIEKQFFNHIQRSQRDNDITIEEYKRPGWTYHAKGLWAKMGTQTRPMLTMIGSPNFGHRSSERDLEAQAIVITQNENLQEALHKEVERLHDYSELVTKETFTRKDRLVPYGVRAATAMIKTML</sequence>
<feature type="domain" description="PLD phosphodiesterase" evidence="11">
    <location>
        <begin position="131"/>
        <end position="157"/>
    </location>
</feature>
<dbReference type="GO" id="GO:0008444">
    <property type="term" value="F:CDP-diacylglycerol-glycerol-3-phosphate 3-phosphatidyltransferase activity"/>
    <property type="evidence" value="ECO:0007669"/>
    <property type="project" value="UniProtKB-EC"/>
</dbReference>
<dbReference type="PROSITE" id="PS50035">
    <property type="entry name" value="PLD"/>
    <property type="match status" value="1"/>
</dbReference>
<evidence type="ECO:0000256" key="5">
    <source>
        <dbReference type="ARBA" id="ARBA00022737"/>
    </source>
</evidence>
<keyword evidence="5" id="KW-0677">Repeat</keyword>
<evidence type="ECO:0000256" key="4">
    <source>
        <dbReference type="ARBA" id="ARBA00022679"/>
    </source>
</evidence>
<keyword evidence="8 10" id="KW-1208">Phospholipid metabolism</keyword>
<protein>
    <recommendedName>
        <fullName evidence="10">CDP-diacylglycerol--glycerol-3-phosphate 3-phosphatidyltransferase</fullName>
        <ecNumber evidence="10">2.7.8.5</ecNumber>
    </recommendedName>
</protein>
<evidence type="ECO:0000256" key="9">
    <source>
        <dbReference type="ARBA" id="ARBA00048586"/>
    </source>
</evidence>
<evidence type="ECO:0000256" key="7">
    <source>
        <dbReference type="ARBA" id="ARBA00023209"/>
    </source>
</evidence>
<organism evidence="12 13">
    <name type="scientific">Phascolomyces articulosus</name>
    <dbReference type="NCBI Taxonomy" id="60185"/>
    <lineage>
        <taxon>Eukaryota</taxon>
        <taxon>Fungi</taxon>
        <taxon>Fungi incertae sedis</taxon>
        <taxon>Mucoromycota</taxon>
        <taxon>Mucoromycotina</taxon>
        <taxon>Mucoromycetes</taxon>
        <taxon>Mucorales</taxon>
        <taxon>Lichtheimiaceae</taxon>
        <taxon>Phascolomyces</taxon>
    </lineage>
</organism>
<comment type="caution">
    <text evidence="12">The sequence shown here is derived from an EMBL/GenBank/DDBJ whole genome shotgun (WGS) entry which is preliminary data.</text>
</comment>
<keyword evidence="4 10" id="KW-0808">Transferase</keyword>
<dbReference type="PANTHER" id="PTHR12586:SF1">
    <property type="entry name" value="CDP-DIACYLGLYCEROL--GLYCEROL-3-PHOSPHATE 3-PHOSPHATIDYLTRANSFERASE, MITOCHONDRIAL"/>
    <property type="match status" value="1"/>
</dbReference>
<dbReference type="EMBL" id="JAIXMP010000034">
    <property type="protein sequence ID" value="KAI9249765.1"/>
    <property type="molecule type" value="Genomic_DNA"/>
</dbReference>
<dbReference type="GO" id="GO:0005739">
    <property type="term" value="C:mitochondrion"/>
    <property type="evidence" value="ECO:0007669"/>
    <property type="project" value="UniProtKB-SubCell"/>
</dbReference>
<evidence type="ECO:0000256" key="2">
    <source>
        <dbReference type="ARBA" id="ARBA00010682"/>
    </source>
</evidence>
<evidence type="ECO:0000256" key="10">
    <source>
        <dbReference type="RuleBase" id="RU365024"/>
    </source>
</evidence>
<comment type="similarity">
    <text evidence="2 10">Belongs to the CDP-alcohol phosphatidyltransferase class-II family.</text>
</comment>
<keyword evidence="3 10" id="KW-0444">Lipid biosynthesis</keyword>